<dbReference type="Pfam" id="PF02366">
    <property type="entry name" value="PMT"/>
    <property type="match status" value="1"/>
</dbReference>
<evidence type="ECO:0000313" key="10">
    <source>
        <dbReference type="EMBL" id="KAF9334652.1"/>
    </source>
</evidence>
<gene>
    <name evidence="10" type="primary">PMT2_2</name>
    <name evidence="10" type="ORF">BG006_001782</name>
</gene>
<dbReference type="PANTHER" id="PTHR10050:SF46">
    <property type="entry name" value="PROTEIN O-MANNOSYL-TRANSFERASE 2"/>
    <property type="match status" value="1"/>
</dbReference>
<evidence type="ECO:0000256" key="4">
    <source>
        <dbReference type="ARBA" id="ARBA00022676"/>
    </source>
</evidence>
<evidence type="ECO:0000256" key="3">
    <source>
        <dbReference type="ARBA" id="ARBA00007222"/>
    </source>
</evidence>
<name>A0A9P5SPQ0_9FUNG</name>
<keyword evidence="11" id="KW-1185">Reference proteome</keyword>
<evidence type="ECO:0000256" key="1">
    <source>
        <dbReference type="ARBA" id="ARBA00004127"/>
    </source>
</evidence>
<dbReference type="GO" id="GO:0005783">
    <property type="term" value="C:endoplasmic reticulum"/>
    <property type="evidence" value="ECO:0007669"/>
    <property type="project" value="TreeGrafter"/>
</dbReference>
<evidence type="ECO:0000259" key="9">
    <source>
        <dbReference type="Pfam" id="PF02366"/>
    </source>
</evidence>
<dbReference type="Proteomes" id="UP000696485">
    <property type="component" value="Unassembled WGS sequence"/>
</dbReference>
<keyword evidence="4" id="KW-0328">Glycosyltransferase</keyword>
<reference evidence="10" key="1">
    <citation type="journal article" date="2020" name="Fungal Divers.">
        <title>Resolving the Mortierellaceae phylogeny through synthesis of multi-gene phylogenetics and phylogenomics.</title>
        <authorList>
            <person name="Vandepol N."/>
            <person name="Liber J."/>
            <person name="Desiro A."/>
            <person name="Na H."/>
            <person name="Kennedy M."/>
            <person name="Barry K."/>
            <person name="Grigoriev I.V."/>
            <person name="Miller A.N."/>
            <person name="O'Donnell K."/>
            <person name="Stajich J.E."/>
            <person name="Bonito G."/>
        </authorList>
    </citation>
    <scope>NUCLEOTIDE SEQUENCE</scope>
    <source>
        <strain evidence="10">NVP1</strain>
    </source>
</reference>
<keyword evidence="7" id="KW-1133">Transmembrane helix</keyword>
<evidence type="ECO:0000313" key="11">
    <source>
        <dbReference type="Proteomes" id="UP000696485"/>
    </source>
</evidence>
<dbReference type="InterPro" id="IPR003342">
    <property type="entry name" value="ArnT-like_N"/>
</dbReference>
<comment type="similarity">
    <text evidence="3">Belongs to the glycosyltransferase 39 family.</text>
</comment>
<organism evidence="10 11">
    <name type="scientific">Podila minutissima</name>
    <dbReference type="NCBI Taxonomy" id="64525"/>
    <lineage>
        <taxon>Eukaryota</taxon>
        <taxon>Fungi</taxon>
        <taxon>Fungi incertae sedis</taxon>
        <taxon>Mucoromycota</taxon>
        <taxon>Mortierellomycotina</taxon>
        <taxon>Mortierellomycetes</taxon>
        <taxon>Mortierellales</taxon>
        <taxon>Mortierellaceae</taxon>
        <taxon>Podila</taxon>
    </lineage>
</organism>
<proteinExistence type="inferred from homology"/>
<evidence type="ECO:0000256" key="7">
    <source>
        <dbReference type="ARBA" id="ARBA00022989"/>
    </source>
</evidence>
<comment type="caution">
    <text evidence="10">The sequence shown here is derived from an EMBL/GenBank/DDBJ whole genome shotgun (WGS) entry which is preliminary data.</text>
</comment>
<protein>
    <submittedName>
        <fullName evidence="10">Protein O-mannosyltransferase 2</fullName>
    </submittedName>
</protein>
<comment type="pathway">
    <text evidence="2">Protein modification; protein glycosylation.</text>
</comment>
<keyword evidence="6" id="KW-0812">Transmembrane</keyword>
<dbReference type="GO" id="GO:0016020">
    <property type="term" value="C:membrane"/>
    <property type="evidence" value="ECO:0007669"/>
    <property type="project" value="InterPro"/>
</dbReference>
<keyword evidence="5" id="KW-0808">Transferase</keyword>
<evidence type="ECO:0000256" key="8">
    <source>
        <dbReference type="ARBA" id="ARBA00023136"/>
    </source>
</evidence>
<evidence type="ECO:0000256" key="6">
    <source>
        <dbReference type="ARBA" id="ARBA00022692"/>
    </source>
</evidence>
<evidence type="ECO:0000256" key="2">
    <source>
        <dbReference type="ARBA" id="ARBA00004922"/>
    </source>
</evidence>
<accession>A0A9P5SPQ0</accession>
<dbReference type="GO" id="GO:0004169">
    <property type="term" value="F:dolichyl-phosphate-mannose-protein mannosyltransferase activity"/>
    <property type="evidence" value="ECO:0007669"/>
    <property type="project" value="TreeGrafter"/>
</dbReference>
<dbReference type="AlphaFoldDB" id="A0A9P5SPQ0"/>
<keyword evidence="8" id="KW-0472">Membrane</keyword>
<dbReference type="InterPro" id="IPR027005">
    <property type="entry name" value="PMT-like"/>
</dbReference>
<feature type="domain" description="ArnT-like N-terminal" evidence="9">
    <location>
        <begin position="59"/>
        <end position="96"/>
    </location>
</feature>
<sequence length="97" mass="11212">MDSELSQERWIGPEDLKAPLLAGIDSDGEIYSFKQSFKDGKRRTIGEEISLEQLQQLKMMHKFGSFYIKREFYFDIHPPLAKMLVALSGYLADFDGF</sequence>
<dbReference type="EMBL" id="JAAAUY010000137">
    <property type="protein sequence ID" value="KAF9334652.1"/>
    <property type="molecule type" value="Genomic_DNA"/>
</dbReference>
<dbReference type="PANTHER" id="PTHR10050">
    <property type="entry name" value="DOLICHYL-PHOSPHATE-MANNOSE--PROTEIN MANNOSYLTRANSFERASE"/>
    <property type="match status" value="1"/>
</dbReference>
<comment type="subcellular location">
    <subcellularLocation>
        <location evidence="1">Endomembrane system</location>
        <topology evidence="1">Multi-pass membrane protein</topology>
    </subcellularLocation>
</comment>
<evidence type="ECO:0000256" key="5">
    <source>
        <dbReference type="ARBA" id="ARBA00022679"/>
    </source>
</evidence>